<comment type="subcellular location">
    <subcellularLocation>
        <location evidence="8">Mitochondrion matrix</location>
    </subcellularLocation>
</comment>
<dbReference type="EMBL" id="JACGWM010000006">
    <property type="protein sequence ID" value="KAL0368136.1"/>
    <property type="molecule type" value="Genomic_DNA"/>
</dbReference>
<dbReference type="PANTHER" id="PTHR11947">
    <property type="entry name" value="PYRUVATE DEHYDROGENASE KINASE"/>
    <property type="match status" value="1"/>
</dbReference>
<evidence type="ECO:0000313" key="10">
    <source>
        <dbReference type="EMBL" id="KAL0368136.1"/>
    </source>
</evidence>
<evidence type="ECO:0000256" key="7">
    <source>
        <dbReference type="ARBA" id="ARBA00048201"/>
    </source>
</evidence>
<dbReference type="AlphaFoldDB" id="A0AAW2QJQ0"/>
<dbReference type="GO" id="GO:0005524">
    <property type="term" value="F:ATP binding"/>
    <property type="evidence" value="ECO:0007669"/>
    <property type="project" value="UniProtKB-UniRule"/>
</dbReference>
<dbReference type="SUPFAM" id="SSF69012">
    <property type="entry name" value="alpha-ketoacid dehydrogenase kinase, N-terminal domain"/>
    <property type="match status" value="1"/>
</dbReference>
<proteinExistence type="inferred from homology"/>
<evidence type="ECO:0000256" key="8">
    <source>
        <dbReference type="RuleBase" id="RU366032"/>
    </source>
</evidence>
<dbReference type="EC" id="2.7.11.-" evidence="8"/>
<evidence type="ECO:0000256" key="1">
    <source>
        <dbReference type="ARBA" id="ARBA00006155"/>
    </source>
</evidence>
<evidence type="ECO:0000256" key="4">
    <source>
        <dbReference type="ARBA" id="ARBA00022777"/>
    </source>
</evidence>
<name>A0AAW2QJQ0_9LAMI</name>
<dbReference type="PANTHER" id="PTHR11947:SF3">
    <property type="entry name" value="[PYRUVATE DEHYDROGENASE (ACETYL-TRANSFERRING)] KINASE, MITOCHONDRIAL"/>
    <property type="match status" value="1"/>
</dbReference>
<feature type="domain" description="Branched-chain alpha-ketoacid dehydrogenase kinase/Pyruvate dehydrogenase kinase N-terminal" evidence="9">
    <location>
        <begin position="29"/>
        <end position="123"/>
    </location>
</feature>
<sequence>MAARKAAVGFSKDLIEEVHRWGAMKQTGVSLRYMMEFGSRPTPRNLLISAQFLHKELPIRIARRAIELDSLPYGLSQKPAVLKVRDWYLDSFRDLRSFPDIKDKNDELEFTQMIKMIKVRHNNKDVLNYFLVPFKIMANSGQHVALHDPNPPPNCVGYIDTKMSPVEVARSASEDARSICLREYGSSPDINIYGDPKFTFPYVPTHLHLMVFELVKNSLRAVQERFMDSDKVAPPVRIIVADGLEDVTIKAGGGIPRSGLPRIFTYLYSTAKNPLDEQPDIDLGTATTMAGYGYGLPISRLYARHRCLPSLVPVGRFSRTPAMSADAAKNQC</sequence>
<evidence type="ECO:0000256" key="5">
    <source>
        <dbReference type="ARBA" id="ARBA00022840"/>
    </source>
</evidence>
<evidence type="ECO:0000256" key="3">
    <source>
        <dbReference type="ARBA" id="ARBA00022741"/>
    </source>
</evidence>
<dbReference type="CDD" id="cd16929">
    <property type="entry name" value="HATPase_PDK-like"/>
    <property type="match status" value="1"/>
</dbReference>
<keyword evidence="6 8" id="KW-0496">Mitochondrion</keyword>
<dbReference type="InterPro" id="IPR036784">
    <property type="entry name" value="AK/P_DHK_N_sf"/>
</dbReference>
<evidence type="ECO:0000259" key="9">
    <source>
        <dbReference type="Pfam" id="PF10436"/>
    </source>
</evidence>
<dbReference type="GO" id="GO:0010906">
    <property type="term" value="P:regulation of glucose metabolic process"/>
    <property type="evidence" value="ECO:0007669"/>
    <property type="project" value="TreeGrafter"/>
</dbReference>
<organism evidence="10">
    <name type="scientific">Sesamum calycinum</name>
    <dbReference type="NCBI Taxonomy" id="2727403"/>
    <lineage>
        <taxon>Eukaryota</taxon>
        <taxon>Viridiplantae</taxon>
        <taxon>Streptophyta</taxon>
        <taxon>Embryophyta</taxon>
        <taxon>Tracheophyta</taxon>
        <taxon>Spermatophyta</taxon>
        <taxon>Magnoliopsida</taxon>
        <taxon>eudicotyledons</taxon>
        <taxon>Gunneridae</taxon>
        <taxon>Pentapetalae</taxon>
        <taxon>asterids</taxon>
        <taxon>lamiids</taxon>
        <taxon>Lamiales</taxon>
        <taxon>Pedaliaceae</taxon>
        <taxon>Sesamum</taxon>
    </lineage>
</organism>
<comment type="similarity">
    <text evidence="1 8">Belongs to the PDK/BCKDK protein kinase family.</text>
</comment>
<reference evidence="10" key="2">
    <citation type="journal article" date="2024" name="Plant">
        <title>Genomic evolution and insights into agronomic trait innovations of Sesamum species.</title>
        <authorList>
            <person name="Miao H."/>
            <person name="Wang L."/>
            <person name="Qu L."/>
            <person name="Liu H."/>
            <person name="Sun Y."/>
            <person name="Le M."/>
            <person name="Wang Q."/>
            <person name="Wei S."/>
            <person name="Zheng Y."/>
            <person name="Lin W."/>
            <person name="Duan Y."/>
            <person name="Cao H."/>
            <person name="Xiong S."/>
            <person name="Wang X."/>
            <person name="Wei L."/>
            <person name="Li C."/>
            <person name="Ma Q."/>
            <person name="Ju M."/>
            <person name="Zhao R."/>
            <person name="Li G."/>
            <person name="Mu C."/>
            <person name="Tian Q."/>
            <person name="Mei H."/>
            <person name="Zhang T."/>
            <person name="Gao T."/>
            <person name="Zhang H."/>
        </authorList>
    </citation>
    <scope>NUCLEOTIDE SEQUENCE</scope>
    <source>
        <strain evidence="10">KEN8</strain>
    </source>
</reference>
<dbReference type="InterPro" id="IPR039028">
    <property type="entry name" value="BCKD/PDK"/>
</dbReference>
<accession>A0AAW2QJQ0</accession>
<keyword evidence="4 8" id="KW-0418">Kinase</keyword>
<keyword evidence="2 8" id="KW-0808">Transferase</keyword>
<evidence type="ECO:0000256" key="6">
    <source>
        <dbReference type="ARBA" id="ARBA00023128"/>
    </source>
</evidence>
<keyword evidence="3 8" id="KW-0547">Nucleotide-binding</keyword>
<keyword evidence="5 8" id="KW-0067">ATP-binding</keyword>
<dbReference type="Gene3D" id="1.20.140.20">
    <property type="entry name" value="Alpha-ketoacid/pyruvate dehydrogenase kinase, N-terminal domain"/>
    <property type="match status" value="1"/>
</dbReference>
<reference evidence="10" key="1">
    <citation type="submission" date="2020-06" db="EMBL/GenBank/DDBJ databases">
        <authorList>
            <person name="Li T."/>
            <person name="Hu X."/>
            <person name="Zhang T."/>
            <person name="Song X."/>
            <person name="Zhang H."/>
            <person name="Dai N."/>
            <person name="Sheng W."/>
            <person name="Hou X."/>
            <person name="Wei L."/>
        </authorList>
    </citation>
    <scope>NUCLEOTIDE SEQUENCE</scope>
    <source>
        <strain evidence="10">KEN8</strain>
        <tissue evidence="10">Leaf</tissue>
    </source>
</reference>
<comment type="caution">
    <text evidence="10">The sequence shown here is derived from an EMBL/GenBank/DDBJ whole genome shotgun (WGS) entry which is preliminary data.</text>
</comment>
<dbReference type="InterPro" id="IPR036890">
    <property type="entry name" value="HATPase_C_sf"/>
</dbReference>
<evidence type="ECO:0000256" key="2">
    <source>
        <dbReference type="ARBA" id="ARBA00022679"/>
    </source>
</evidence>
<comment type="catalytic activity">
    <reaction evidence="7">
        <text>L-seryl-[pyruvate dehydrogenase E1 alpha subunit] + ATP = O-phospho-L-seryl-[pyruvate dehydrogenase E1 alpha subunit] + ADP + H(+)</text>
        <dbReference type="Rhea" id="RHEA:23052"/>
        <dbReference type="Rhea" id="RHEA-COMP:13689"/>
        <dbReference type="Rhea" id="RHEA-COMP:13690"/>
        <dbReference type="ChEBI" id="CHEBI:15378"/>
        <dbReference type="ChEBI" id="CHEBI:29999"/>
        <dbReference type="ChEBI" id="CHEBI:30616"/>
        <dbReference type="ChEBI" id="CHEBI:83421"/>
        <dbReference type="ChEBI" id="CHEBI:456216"/>
        <dbReference type="EC" id="2.7.11.2"/>
    </reaction>
</comment>
<dbReference type="Gene3D" id="3.30.565.10">
    <property type="entry name" value="Histidine kinase-like ATPase, C-terminal domain"/>
    <property type="match status" value="1"/>
</dbReference>
<dbReference type="InterPro" id="IPR018955">
    <property type="entry name" value="BCDHK/PDK_N"/>
</dbReference>
<dbReference type="GO" id="GO:0005759">
    <property type="term" value="C:mitochondrial matrix"/>
    <property type="evidence" value="ECO:0007669"/>
    <property type="project" value="UniProtKB-SubCell"/>
</dbReference>
<dbReference type="Pfam" id="PF10436">
    <property type="entry name" value="BCDHK_Adom3"/>
    <property type="match status" value="1"/>
</dbReference>
<gene>
    <name evidence="10" type="ORF">Scaly_1032500</name>
</gene>
<protein>
    <recommendedName>
        <fullName evidence="8">Protein-serine/threonine kinase</fullName>
        <ecNumber evidence="8">2.7.11.-</ecNumber>
    </recommendedName>
</protein>
<dbReference type="GO" id="GO:0004740">
    <property type="term" value="F:pyruvate dehydrogenase (acetyl-transferring) kinase activity"/>
    <property type="evidence" value="ECO:0007669"/>
    <property type="project" value="UniProtKB-EC"/>
</dbReference>
<dbReference type="SUPFAM" id="SSF55874">
    <property type="entry name" value="ATPase domain of HSP90 chaperone/DNA topoisomerase II/histidine kinase"/>
    <property type="match status" value="1"/>
</dbReference>